<dbReference type="GO" id="GO:0007267">
    <property type="term" value="P:cell-cell signaling"/>
    <property type="evidence" value="ECO:0007669"/>
    <property type="project" value="TreeGrafter"/>
</dbReference>
<dbReference type="Gene3D" id="1.20.1440.80">
    <property type="entry name" value="Gap junction channel protein cysteine-rich domain"/>
    <property type="match status" value="2"/>
</dbReference>
<evidence type="ECO:0000313" key="14">
    <source>
        <dbReference type="EMBL" id="KAK2856601.1"/>
    </source>
</evidence>
<comment type="subcellular location">
    <subcellularLocation>
        <location evidence="1">Cell junction</location>
        <location evidence="1">Gap junction</location>
    </subcellularLocation>
    <subcellularLocation>
        <location evidence="2">Cell membrane</location>
        <topology evidence="2">Multi-pass membrane protein</topology>
    </subcellularLocation>
</comment>
<dbReference type="Proteomes" id="UP001187415">
    <property type="component" value="Unassembled WGS sequence"/>
</dbReference>
<comment type="caution">
    <text evidence="14">The sequence shown here is derived from an EMBL/GenBank/DDBJ whole genome shotgun (WGS) entry which is preliminary data.</text>
</comment>
<dbReference type="PRINTS" id="PR00206">
    <property type="entry name" value="CONNEXIN"/>
</dbReference>
<dbReference type="GO" id="GO:0005243">
    <property type="term" value="F:gap junction channel activity"/>
    <property type="evidence" value="ECO:0007669"/>
    <property type="project" value="TreeGrafter"/>
</dbReference>
<dbReference type="SMART" id="SM00037">
    <property type="entry name" value="CNX"/>
    <property type="match status" value="2"/>
</dbReference>
<evidence type="ECO:0000259" key="13">
    <source>
        <dbReference type="SMART" id="SM01089"/>
    </source>
</evidence>
<dbReference type="Pfam" id="PF00029">
    <property type="entry name" value="Connexin"/>
    <property type="match status" value="2"/>
</dbReference>
<evidence type="ECO:0000259" key="12">
    <source>
        <dbReference type="SMART" id="SM00037"/>
    </source>
</evidence>
<accession>A0AA88T2Y9</accession>
<dbReference type="PROSITE" id="PS00407">
    <property type="entry name" value="CONNEXINS_1"/>
    <property type="match status" value="1"/>
</dbReference>
<dbReference type="InterPro" id="IPR019570">
    <property type="entry name" value="Connexin_CCC"/>
</dbReference>
<keyword evidence="5" id="KW-0303">Gap junction</keyword>
<dbReference type="EMBL" id="JAUPFM010000003">
    <property type="protein sequence ID" value="KAK2856601.1"/>
    <property type="molecule type" value="Genomic_DNA"/>
</dbReference>
<evidence type="ECO:0000256" key="8">
    <source>
        <dbReference type="ARBA" id="ARBA00023136"/>
    </source>
</evidence>
<evidence type="ECO:0000256" key="11">
    <source>
        <dbReference type="SAM" id="Phobius"/>
    </source>
</evidence>
<protein>
    <recommendedName>
        <fullName evidence="16">Gap junction alpha-3 protein</fullName>
    </recommendedName>
</protein>
<dbReference type="InterPro" id="IPR038359">
    <property type="entry name" value="Connexin_N_sf"/>
</dbReference>
<feature type="coiled-coil region" evidence="9">
    <location>
        <begin position="377"/>
        <end position="404"/>
    </location>
</feature>
<evidence type="ECO:0000256" key="3">
    <source>
        <dbReference type="ARBA" id="ARBA00022475"/>
    </source>
</evidence>
<feature type="transmembrane region" description="Helical" evidence="11">
    <location>
        <begin position="194"/>
        <end position="219"/>
    </location>
</feature>
<evidence type="ECO:0000256" key="5">
    <source>
        <dbReference type="ARBA" id="ARBA00022868"/>
    </source>
</evidence>
<feature type="region of interest" description="Disordered" evidence="10">
    <location>
        <begin position="264"/>
        <end position="291"/>
    </location>
</feature>
<keyword evidence="4 11" id="KW-0812">Transmembrane</keyword>
<evidence type="ECO:0000313" key="15">
    <source>
        <dbReference type="Proteomes" id="UP001187415"/>
    </source>
</evidence>
<evidence type="ECO:0000256" key="2">
    <source>
        <dbReference type="ARBA" id="ARBA00004651"/>
    </source>
</evidence>
<proteinExistence type="predicted"/>
<dbReference type="InterPro" id="IPR017990">
    <property type="entry name" value="Connexin_CS"/>
</dbReference>
<keyword evidence="6" id="KW-0965">Cell junction</keyword>
<dbReference type="PANTHER" id="PTHR11984">
    <property type="entry name" value="CONNEXIN"/>
    <property type="match status" value="1"/>
</dbReference>
<name>A0AA88T2Y9_CHASR</name>
<evidence type="ECO:0000256" key="10">
    <source>
        <dbReference type="SAM" id="MobiDB-lite"/>
    </source>
</evidence>
<feature type="domain" description="Connexin N-terminal" evidence="12">
    <location>
        <begin position="321"/>
        <end position="354"/>
    </location>
</feature>
<sequence>MGDWSYLSGLLDKVQSHSTVVGKIWMSVLFLFRIFVLGAAADKVWADELSDFYCDSLEPGCKHACYNQKFPLSYVHYWVLQITFVSTPTLVYLAHAVHIIHKEKRLREIQDGSTQKKPKYTDERGKVKIRGILFCTYMIQLVTKIFLEVGFIVGQFYIFGFIFIPVYYHCDIREPCARFTGSQCYVSRPTEKTIFILFMLVVAGISVILNIIEIIYLLCNKSRAAKKRLLDHSSQLYASNPAWKGTSSPNGVFLLPPPPCQGQTDFRDADEHSSPEKRDSPGASEKEPVGPDLCLSVTSQLPLPENGRLECFGSPAGQVESAWGDEQSAFKCNTQQPGCENVCYDKSFPISHVRFWVLQIIFVSTPTLLYLAHVFYLMRKEQKLNRKEEELKAVQNDGEMLTSR</sequence>
<keyword evidence="15" id="KW-1185">Reference proteome</keyword>
<organism evidence="14 15">
    <name type="scientific">Channa striata</name>
    <name type="common">Snakehead murrel</name>
    <name type="synonym">Ophicephalus striatus</name>
    <dbReference type="NCBI Taxonomy" id="64152"/>
    <lineage>
        <taxon>Eukaryota</taxon>
        <taxon>Metazoa</taxon>
        <taxon>Chordata</taxon>
        <taxon>Craniata</taxon>
        <taxon>Vertebrata</taxon>
        <taxon>Euteleostomi</taxon>
        <taxon>Actinopterygii</taxon>
        <taxon>Neopterygii</taxon>
        <taxon>Teleostei</taxon>
        <taxon>Neoteleostei</taxon>
        <taxon>Acanthomorphata</taxon>
        <taxon>Anabantaria</taxon>
        <taxon>Anabantiformes</taxon>
        <taxon>Channoidei</taxon>
        <taxon>Channidae</taxon>
        <taxon>Channa</taxon>
    </lineage>
</organism>
<feature type="transmembrane region" description="Helical" evidence="11">
    <location>
        <begin position="145"/>
        <end position="168"/>
    </location>
</feature>
<reference evidence="14" key="1">
    <citation type="submission" date="2023-07" db="EMBL/GenBank/DDBJ databases">
        <title>Chromosome-level Genome Assembly of Striped Snakehead (Channa striata).</title>
        <authorList>
            <person name="Liu H."/>
        </authorList>
    </citation>
    <scope>NUCLEOTIDE SEQUENCE</scope>
    <source>
        <strain evidence="14">Gz</strain>
        <tissue evidence="14">Muscle</tissue>
    </source>
</reference>
<feature type="domain" description="Connexin N-terminal" evidence="12">
    <location>
        <begin position="43"/>
        <end position="76"/>
    </location>
</feature>
<dbReference type="GO" id="GO:0005922">
    <property type="term" value="C:connexin complex"/>
    <property type="evidence" value="ECO:0007669"/>
    <property type="project" value="InterPro"/>
</dbReference>
<gene>
    <name evidence="14" type="ORF">Q5P01_005336</name>
</gene>
<keyword evidence="9" id="KW-0175">Coiled coil</keyword>
<evidence type="ECO:0000256" key="7">
    <source>
        <dbReference type="ARBA" id="ARBA00022989"/>
    </source>
</evidence>
<keyword evidence="8 11" id="KW-0472">Membrane</keyword>
<dbReference type="InterPro" id="IPR013092">
    <property type="entry name" value="Connexin_N"/>
</dbReference>
<feature type="transmembrane region" description="Helical" evidence="11">
    <location>
        <begin position="78"/>
        <end position="100"/>
    </location>
</feature>
<feature type="transmembrane region" description="Helical" evidence="11">
    <location>
        <begin position="355"/>
        <end position="378"/>
    </location>
</feature>
<keyword evidence="3" id="KW-1003">Cell membrane</keyword>
<feature type="domain" description="Connexin cysteine-rich" evidence="13">
    <location>
        <begin position="147"/>
        <end position="217"/>
    </location>
</feature>
<dbReference type="SMART" id="SM01089">
    <property type="entry name" value="Connexin_CCC"/>
    <property type="match status" value="1"/>
</dbReference>
<evidence type="ECO:0000256" key="1">
    <source>
        <dbReference type="ARBA" id="ARBA00004610"/>
    </source>
</evidence>
<dbReference type="PANTHER" id="PTHR11984:SF109">
    <property type="entry name" value="CONNEXIN 28.1-RELATED"/>
    <property type="match status" value="1"/>
</dbReference>
<feature type="compositionally biased region" description="Basic and acidic residues" evidence="10">
    <location>
        <begin position="265"/>
        <end position="289"/>
    </location>
</feature>
<evidence type="ECO:0000256" key="6">
    <source>
        <dbReference type="ARBA" id="ARBA00022949"/>
    </source>
</evidence>
<evidence type="ECO:0000256" key="4">
    <source>
        <dbReference type="ARBA" id="ARBA00022692"/>
    </source>
</evidence>
<feature type="transmembrane region" description="Helical" evidence="11">
    <location>
        <begin position="20"/>
        <end position="41"/>
    </location>
</feature>
<evidence type="ECO:0000256" key="9">
    <source>
        <dbReference type="SAM" id="Coils"/>
    </source>
</evidence>
<keyword evidence="7 11" id="KW-1133">Transmembrane helix</keyword>
<evidence type="ECO:0008006" key="16">
    <source>
        <dbReference type="Google" id="ProtNLM"/>
    </source>
</evidence>
<dbReference type="AlphaFoldDB" id="A0AA88T2Y9"/>
<dbReference type="InterPro" id="IPR000500">
    <property type="entry name" value="Connexin"/>
</dbReference>